<evidence type="ECO:0000256" key="3">
    <source>
        <dbReference type="PIRSR" id="PIRSR613078-1"/>
    </source>
</evidence>
<accession>A0A1Y6C3W6</accession>
<reference evidence="5 6" key="1">
    <citation type="submission" date="2017-04" db="EMBL/GenBank/DDBJ databases">
        <authorList>
            <person name="Afonso C.L."/>
            <person name="Miller P.J."/>
            <person name="Scott M.A."/>
            <person name="Spackman E."/>
            <person name="Goraichik I."/>
            <person name="Dimitrov K.M."/>
            <person name="Suarez D.L."/>
            <person name="Swayne D.E."/>
        </authorList>
    </citation>
    <scope>NUCLEOTIDE SEQUENCE [LARGE SCALE GENOMIC DNA]</scope>
    <source>
        <strain evidence="5 6">USBA 355</strain>
    </source>
</reference>
<keyword evidence="2" id="KW-0413">Isomerase</keyword>
<protein>
    <submittedName>
        <fullName evidence="5">Probable phosphoglycerate mutase</fullName>
    </submittedName>
</protein>
<dbReference type="SMART" id="SM00855">
    <property type="entry name" value="PGAM"/>
    <property type="match status" value="1"/>
</dbReference>
<feature type="binding site" evidence="4">
    <location>
        <position position="62"/>
    </location>
    <ligand>
        <name>substrate</name>
    </ligand>
</feature>
<feature type="binding site" evidence="4">
    <location>
        <position position="100"/>
    </location>
    <ligand>
        <name>substrate</name>
    </ligand>
</feature>
<dbReference type="STRING" id="560819.SAMN05428998_11141"/>
<evidence type="ECO:0000256" key="2">
    <source>
        <dbReference type="ARBA" id="ARBA00023235"/>
    </source>
</evidence>
<dbReference type="PROSITE" id="PS00175">
    <property type="entry name" value="PG_MUTASE"/>
    <property type="match status" value="1"/>
</dbReference>
<dbReference type="EMBL" id="FWZX01000011">
    <property type="protein sequence ID" value="SMF32499.1"/>
    <property type="molecule type" value="Genomic_DNA"/>
</dbReference>
<name>A0A1Y6C3W6_9PROT</name>
<dbReference type="PIRSF" id="PIRSF000709">
    <property type="entry name" value="6PFK_2-Ptase"/>
    <property type="match status" value="1"/>
</dbReference>
<dbReference type="GO" id="GO:0005737">
    <property type="term" value="C:cytoplasm"/>
    <property type="evidence" value="ECO:0007669"/>
    <property type="project" value="TreeGrafter"/>
</dbReference>
<gene>
    <name evidence="5" type="ORF">SAMN05428998_11141</name>
</gene>
<evidence type="ECO:0000313" key="6">
    <source>
        <dbReference type="Proteomes" id="UP000192917"/>
    </source>
</evidence>
<sequence>MAEAIYLLRHGETVWNRTRRIQGQLDAPLTRLGTEQAWAMGESLRPLLGGERPNLQVSTLGRCRQSAALVCEAAGLDFDSAEFLPELMELHFGAWQGLRKPDLRRQQPELWARREADRWSFAPEGGESYAKASRRIADWLERIRSLPGIVVVVLHGGTSMLARGLYAGLAPAEIVTQDFPQDAFYRLAAGTVARFETGI</sequence>
<keyword evidence="1" id="KW-0324">Glycolysis</keyword>
<dbReference type="InterPro" id="IPR029033">
    <property type="entry name" value="His_PPase_superfam"/>
</dbReference>
<evidence type="ECO:0000313" key="5">
    <source>
        <dbReference type="EMBL" id="SMF32499.1"/>
    </source>
</evidence>
<dbReference type="Gene3D" id="3.40.50.1240">
    <property type="entry name" value="Phosphoglycerate mutase-like"/>
    <property type="match status" value="1"/>
</dbReference>
<dbReference type="Pfam" id="PF00300">
    <property type="entry name" value="His_Phos_1"/>
    <property type="match status" value="1"/>
</dbReference>
<proteinExistence type="predicted"/>
<evidence type="ECO:0000256" key="4">
    <source>
        <dbReference type="PIRSR" id="PIRSR613078-2"/>
    </source>
</evidence>
<feature type="binding site" evidence="4">
    <location>
        <begin position="9"/>
        <end position="16"/>
    </location>
    <ligand>
        <name>substrate</name>
    </ligand>
</feature>
<dbReference type="SUPFAM" id="SSF53254">
    <property type="entry name" value="Phosphoglycerate mutase-like"/>
    <property type="match status" value="1"/>
</dbReference>
<keyword evidence="6" id="KW-1185">Reference proteome</keyword>
<feature type="active site" description="Tele-phosphohistidine intermediate" evidence="3">
    <location>
        <position position="10"/>
    </location>
</feature>
<dbReference type="CDD" id="cd07067">
    <property type="entry name" value="HP_PGM_like"/>
    <property type="match status" value="1"/>
</dbReference>
<dbReference type="InterPro" id="IPR050275">
    <property type="entry name" value="PGM_Phosphatase"/>
</dbReference>
<dbReference type="PANTHER" id="PTHR48100:SF1">
    <property type="entry name" value="HISTIDINE PHOSPHATASE FAMILY PROTEIN-RELATED"/>
    <property type="match status" value="1"/>
</dbReference>
<dbReference type="AlphaFoldDB" id="A0A1Y6C3W6"/>
<evidence type="ECO:0000256" key="1">
    <source>
        <dbReference type="ARBA" id="ARBA00023152"/>
    </source>
</evidence>
<dbReference type="PANTHER" id="PTHR48100">
    <property type="entry name" value="BROAD-SPECIFICITY PHOSPHATASE YOR283W-RELATED"/>
    <property type="match status" value="1"/>
</dbReference>
<dbReference type="InterPro" id="IPR013078">
    <property type="entry name" value="His_Pase_superF_clade-1"/>
</dbReference>
<dbReference type="InterPro" id="IPR001345">
    <property type="entry name" value="PG/BPGM_mutase_AS"/>
</dbReference>
<organism evidence="5 6">
    <name type="scientific">Tistlia consotensis USBA 355</name>
    <dbReference type="NCBI Taxonomy" id="560819"/>
    <lineage>
        <taxon>Bacteria</taxon>
        <taxon>Pseudomonadati</taxon>
        <taxon>Pseudomonadota</taxon>
        <taxon>Alphaproteobacteria</taxon>
        <taxon>Rhodospirillales</taxon>
        <taxon>Rhodovibrionaceae</taxon>
        <taxon>Tistlia</taxon>
    </lineage>
</organism>
<dbReference type="Proteomes" id="UP000192917">
    <property type="component" value="Unassembled WGS sequence"/>
</dbReference>
<dbReference type="GO" id="GO:0016791">
    <property type="term" value="F:phosphatase activity"/>
    <property type="evidence" value="ECO:0007669"/>
    <property type="project" value="TreeGrafter"/>
</dbReference>
<feature type="active site" description="Proton donor/acceptor" evidence="3">
    <location>
        <position position="89"/>
    </location>
</feature>
<dbReference type="RefSeq" id="WP_085123421.1">
    <property type="nucleotide sequence ID" value="NZ_FWZX01000011.1"/>
</dbReference>